<dbReference type="Gene3D" id="3.30.2350.20">
    <property type="entry name" value="TruD, catalytic domain"/>
    <property type="match status" value="2"/>
</dbReference>
<evidence type="ECO:0000256" key="3">
    <source>
        <dbReference type="SAM" id="MobiDB-lite"/>
    </source>
</evidence>
<feature type="region of interest" description="Disordered" evidence="3">
    <location>
        <begin position="97"/>
        <end position="138"/>
    </location>
</feature>
<evidence type="ECO:0000259" key="4">
    <source>
        <dbReference type="PROSITE" id="PS50984"/>
    </source>
</evidence>
<gene>
    <name evidence="5" type="ORF">SAPINGB_P001183</name>
</gene>
<feature type="compositionally biased region" description="Low complexity" evidence="3">
    <location>
        <begin position="1"/>
        <end position="10"/>
    </location>
</feature>
<evidence type="ECO:0000313" key="5">
    <source>
        <dbReference type="EMBL" id="VVT46377.1"/>
    </source>
</evidence>
<name>A0A5E8B684_9ASCO</name>
<dbReference type="InterPro" id="IPR001656">
    <property type="entry name" value="PsdUridine_synth_TruD"/>
</dbReference>
<evidence type="ECO:0000256" key="2">
    <source>
        <dbReference type="ARBA" id="ARBA00023235"/>
    </source>
</evidence>
<feature type="compositionally biased region" description="Low complexity" evidence="3">
    <location>
        <begin position="30"/>
        <end position="43"/>
    </location>
</feature>
<protein>
    <recommendedName>
        <fullName evidence="4">TRUD domain-containing protein</fullName>
    </recommendedName>
</protein>
<dbReference type="PROSITE" id="PS50984">
    <property type="entry name" value="TRUD"/>
    <property type="match status" value="1"/>
</dbReference>
<dbReference type="InterPro" id="IPR020103">
    <property type="entry name" value="PsdUridine_synth_cat_dom_sf"/>
</dbReference>
<dbReference type="PANTHER" id="PTHR13326:SF21">
    <property type="entry name" value="PSEUDOURIDYLATE SYNTHASE PUS7L"/>
    <property type="match status" value="1"/>
</dbReference>
<dbReference type="InterPro" id="IPR042214">
    <property type="entry name" value="TruD_catalytic"/>
</dbReference>
<feature type="compositionally biased region" description="Basic and acidic residues" evidence="3">
    <location>
        <begin position="16"/>
        <end position="29"/>
    </location>
</feature>
<dbReference type="Proteomes" id="UP000398389">
    <property type="component" value="Unassembled WGS sequence"/>
</dbReference>
<proteinExistence type="inferred from homology"/>
<feature type="compositionally biased region" description="Basic and acidic residues" evidence="3">
    <location>
        <begin position="104"/>
        <end position="138"/>
    </location>
</feature>
<dbReference type="Pfam" id="PF01142">
    <property type="entry name" value="TruD"/>
    <property type="match status" value="1"/>
</dbReference>
<keyword evidence="2" id="KW-0413">Isomerase</keyword>
<feature type="region of interest" description="Disordered" evidence="3">
    <location>
        <begin position="1"/>
        <end position="49"/>
    </location>
</feature>
<dbReference type="GO" id="GO:0003723">
    <property type="term" value="F:RNA binding"/>
    <property type="evidence" value="ECO:0007669"/>
    <property type="project" value="InterPro"/>
</dbReference>
<dbReference type="NCBIfam" id="TIGR00094">
    <property type="entry name" value="tRNA_TruD_broad"/>
    <property type="match status" value="1"/>
</dbReference>
<dbReference type="RefSeq" id="XP_031851797.1">
    <property type="nucleotide sequence ID" value="XM_031995906.1"/>
</dbReference>
<dbReference type="EMBL" id="CABVLU010000001">
    <property type="protein sequence ID" value="VVT46377.1"/>
    <property type="molecule type" value="Genomic_DNA"/>
</dbReference>
<keyword evidence="6" id="KW-1185">Reference proteome</keyword>
<comment type="similarity">
    <text evidence="1">Belongs to the pseudouridine synthase TruD family.</text>
</comment>
<dbReference type="CDD" id="cd02576">
    <property type="entry name" value="PseudoU_synth_ScPUS7"/>
    <property type="match status" value="1"/>
</dbReference>
<dbReference type="PANTHER" id="PTHR13326">
    <property type="entry name" value="TRNA PSEUDOURIDINE SYNTHASE D"/>
    <property type="match status" value="1"/>
</dbReference>
<organism evidence="5 6">
    <name type="scientific">Magnusiomyces paraingens</name>
    <dbReference type="NCBI Taxonomy" id="2606893"/>
    <lineage>
        <taxon>Eukaryota</taxon>
        <taxon>Fungi</taxon>
        <taxon>Dikarya</taxon>
        <taxon>Ascomycota</taxon>
        <taxon>Saccharomycotina</taxon>
        <taxon>Dipodascomycetes</taxon>
        <taxon>Dipodascales</taxon>
        <taxon>Dipodascaceae</taxon>
        <taxon>Magnusiomyces</taxon>
    </lineage>
</organism>
<dbReference type="GeneID" id="43580006"/>
<evidence type="ECO:0000313" key="6">
    <source>
        <dbReference type="Proteomes" id="UP000398389"/>
    </source>
</evidence>
<accession>A0A5E8B684</accession>
<dbReference type="GO" id="GO:0005634">
    <property type="term" value="C:nucleus"/>
    <property type="evidence" value="ECO:0007669"/>
    <property type="project" value="TreeGrafter"/>
</dbReference>
<dbReference type="GO" id="GO:0009982">
    <property type="term" value="F:pseudouridine synthase activity"/>
    <property type="evidence" value="ECO:0007669"/>
    <property type="project" value="InterPro"/>
</dbReference>
<dbReference type="InterPro" id="IPR011760">
    <property type="entry name" value="PsdUridine_synth_TruD_insert"/>
</dbReference>
<dbReference type="GO" id="GO:0001522">
    <property type="term" value="P:pseudouridine synthesis"/>
    <property type="evidence" value="ECO:0007669"/>
    <property type="project" value="InterPro"/>
</dbReference>
<dbReference type="PIRSF" id="PIRSF037016">
    <property type="entry name" value="Pseudouridin_synth_euk_prd"/>
    <property type="match status" value="1"/>
</dbReference>
<dbReference type="AlphaFoldDB" id="A0A5E8B684"/>
<dbReference type="SUPFAM" id="SSF55120">
    <property type="entry name" value="Pseudouridine synthase"/>
    <property type="match status" value="1"/>
</dbReference>
<dbReference type="OrthoDB" id="447290at2759"/>
<sequence>MPPTRSAESAFESEDSSAKRVKVDDEKSTEQTSAEQTSTSTEKPAVKSYSAPNAGISEIDVGITQFLSPDLKGFKGILKQRYSDFLVNEIDKDGNVVHLTDTGFSDKRDRRKERREEQRSTDDQDTKPTKTPFELKPENREKLVSLLGEKTVNDMVDLLTNGSKVVTETPIEDKDDRTVIHRTVREAFESRLETRTTPENTFIITLSSGNNKFRSKADRLGKSSVGAANANIGLQKNFLHFTLYKENKETMQVANLLSKFLRVPPKTVTYAGTKDRRGVTVQRACISKTQAERLNGLNRTLRGIKLGGFKYEDYQLKLGDLKGNEFYITIRNVDEKDNDVINAALSSLRDNGFINYYGMQRFGTFSISTHTIGVHILKSDWETATSLILSPQELVIPESVEARKVWSETGDAKKALPLMPRKCVAEHSILEVLSETPNSHFNAVMRIPRNLRIMYGHAYQSYIWNTVASERIKRFGAKIIEGDLVLVDEAEKAAAKAEQAEEDDEDFGEEDVKPDVFVRARPVTKEEIESGKKTIFDVVLPTPGFDIKYPENELKQVYIDEMKKDGLDPDNMRRNIREFSLAGSYRYLLSRPDVVEWWIRKYDSDTEQMVKTDLDLLQEELPEDKRIIENLDEGSKVAVLLKIQLGTAQYATMALREVMKLDTKRRGDGLDVRNTKN</sequence>
<reference evidence="5 6" key="1">
    <citation type="submission" date="2019-09" db="EMBL/GenBank/DDBJ databases">
        <authorList>
            <person name="Brejova B."/>
        </authorList>
    </citation>
    <scope>NUCLEOTIDE SEQUENCE [LARGE SCALE GENOMIC DNA]</scope>
</reference>
<evidence type="ECO:0000256" key="1">
    <source>
        <dbReference type="ARBA" id="ARBA00007953"/>
    </source>
</evidence>
<feature type="domain" description="TRUD" evidence="4">
    <location>
        <begin position="352"/>
        <end position="591"/>
    </location>
</feature>